<feature type="transmembrane region" description="Helical" evidence="1">
    <location>
        <begin position="6"/>
        <end position="24"/>
    </location>
</feature>
<dbReference type="Proteomes" id="UP001597534">
    <property type="component" value="Unassembled WGS sequence"/>
</dbReference>
<evidence type="ECO:0000313" key="3">
    <source>
        <dbReference type="Proteomes" id="UP001597534"/>
    </source>
</evidence>
<feature type="transmembrane region" description="Helical" evidence="1">
    <location>
        <begin position="92"/>
        <end position="113"/>
    </location>
</feature>
<feature type="transmembrane region" description="Helical" evidence="1">
    <location>
        <begin position="171"/>
        <end position="191"/>
    </location>
</feature>
<keyword evidence="1" id="KW-0812">Transmembrane</keyword>
<sequence length="346" mass="40108">MFLSHLIFILSAIGFILFAIRSNRQESFEKYLTFFSFLYFTATGTFLYLSYYSGTTSKFLDLYGVLNESITLLVPVVIVGLFGKKLSFSKTILVFLGVILTGILFTVTHFLIANLDGNDLIFYPSNTRLYYNVFLQLGYNVVLFVLFLSLLKRINFNETSELFDGVYKRVFSVLFIVYYIQDSLFFVGMLFSAKGETLSKGLYYFMLISNLLMAILLIALAVYTNWLFVLNKIKMSWQKISEEERNIEPKVFSFDIKNGLKDVKSWNDFKQVYADEFKEIIVEVEKLDFLSKTEKLYAALQPFDLSHKDIATLLSVSLRTVGTNFYRLRLKLKDNNFSSDFPYNLS</sequence>
<dbReference type="EMBL" id="JBHUPC010000012">
    <property type="protein sequence ID" value="MFD2891678.1"/>
    <property type="molecule type" value="Genomic_DNA"/>
</dbReference>
<feature type="transmembrane region" description="Helical" evidence="1">
    <location>
        <begin position="203"/>
        <end position="229"/>
    </location>
</feature>
<proteinExistence type="predicted"/>
<comment type="caution">
    <text evidence="2">The sequence shown here is derived from an EMBL/GenBank/DDBJ whole genome shotgun (WGS) entry which is preliminary data.</text>
</comment>
<accession>A0ABW5YKW4</accession>
<feature type="transmembrane region" description="Helical" evidence="1">
    <location>
        <begin position="63"/>
        <end position="83"/>
    </location>
</feature>
<dbReference type="RefSeq" id="WP_379811268.1">
    <property type="nucleotide sequence ID" value="NZ_JBHUPC010000012.1"/>
</dbReference>
<organism evidence="2 3">
    <name type="scientific">Flavobacterium chuncheonense</name>
    <dbReference type="NCBI Taxonomy" id="2026653"/>
    <lineage>
        <taxon>Bacteria</taxon>
        <taxon>Pseudomonadati</taxon>
        <taxon>Bacteroidota</taxon>
        <taxon>Flavobacteriia</taxon>
        <taxon>Flavobacteriales</taxon>
        <taxon>Flavobacteriaceae</taxon>
        <taxon>Flavobacterium</taxon>
    </lineage>
</organism>
<feature type="transmembrane region" description="Helical" evidence="1">
    <location>
        <begin position="133"/>
        <end position="151"/>
    </location>
</feature>
<keyword evidence="1" id="KW-1133">Transmembrane helix</keyword>
<dbReference type="SUPFAM" id="SSF46894">
    <property type="entry name" value="C-terminal effector domain of the bipartite response regulators"/>
    <property type="match status" value="1"/>
</dbReference>
<keyword evidence="3" id="KW-1185">Reference proteome</keyword>
<keyword evidence="1" id="KW-0472">Membrane</keyword>
<evidence type="ECO:0000256" key="1">
    <source>
        <dbReference type="SAM" id="Phobius"/>
    </source>
</evidence>
<protein>
    <recommendedName>
        <fullName evidence="4">HTH luxR-type domain-containing protein</fullName>
    </recommendedName>
</protein>
<reference evidence="3" key="1">
    <citation type="journal article" date="2019" name="Int. J. Syst. Evol. Microbiol.">
        <title>The Global Catalogue of Microorganisms (GCM) 10K type strain sequencing project: providing services to taxonomists for standard genome sequencing and annotation.</title>
        <authorList>
            <consortium name="The Broad Institute Genomics Platform"/>
            <consortium name="The Broad Institute Genome Sequencing Center for Infectious Disease"/>
            <person name="Wu L."/>
            <person name="Ma J."/>
        </authorList>
    </citation>
    <scope>NUCLEOTIDE SEQUENCE [LARGE SCALE GENOMIC DNA]</scope>
    <source>
        <strain evidence="3">KCTC 22671</strain>
    </source>
</reference>
<name>A0ABW5YKW4_9FLAO</name>
<evidence type="ECO:0000313" key="2">
    <source>
        <dbReference type="EMBL" id="MFD2891678.1"/>
    </source>
</evidence>
<gene>
    <name evidence="2" type="ORF">ACFS5J_06590</name>
</gene>
<evidence type="ECO:0008006" key="4">
    <source>
        <dbReference type="Google" id="ProtNLM"/>
    </source>
</evidence>
<dbReference type="InterPro" id="IPR016032">
    <property type="entry name" value="Sig_transdc_resp-reg_C-effctor"/>
</dbReference>
<feature type="transmembrane region" description="Helical" evidence="1">
    <location>
        <begin position="31"/>
        <end position="51"/>
    </location>
</feature>